<sequence length="137" mass="16116">MSTELKHTQLHQVFTSNHFFHIYWTDCQDADDFKSTVKDSITGWMRKLRDSNIVDWMIIQVISQDSLKGNKPKIQLPRSTVFDKIKSDFGGKNSDRIIQLWEPFKESQLTRSLESWQNLVTKLRQLLLFPSIVTWAS</sequence>
<feature type="domain" description="TRAPPC10/Trs130 N-terminal" evidence="1">
    <location>
        <begin position="9"/>
        <end position="129"/>
    </location>
</feature>
<dbReference type="PANTHER" id="PTHR13251:SF3">
    <property type="entry name" value="TRAFFICKING PROTEIN PARTICLE COMPLEX SUBUNIT 10"/>
    <property type="match status" value="1"/>
</dbReference>
<dbReference type="InterPro" id="IPR045126">
    <property type="entry name" value="TRAPPC10/Trs130"/>
</dbReference>
<dbReference type="GO" id="GO:0006891">
    <property type="term" value="P:intra-Golgi vesicle-mediated transport"/>
    <property type="evidence" value="ECO:0007669"/>
    <property type="project" value="TreeGrafter"/>
</dbReference>
<dbReference type="Proteomes" id="UP001163046">
    <property type="component" value="Unassembled WGS sequence"/>
</dbReference>
<evidence type="ECO:0000259" key="1">
    <source>
        <dbReference type="Pfam" id="PF23036"/>
    </source>
</evidence>
<dbReference type="OrthoDB" id="10256906at2759"/>
<dbReference type="AlphaFoldDB" id="A0A9X0A7L2"/>
<dbReference type="GO" id="GO:0034498">
    <property type="term" value="P:early endosome to Golgi transport"/>
    <property type="evidence" value="ECO:0007669"/>
    <property type="project" value="TreeGrafter"/>
</dbReference>
<proteinExistence type="predicted"/>
<dbReference type="Pfam" id="PF23036">
    <property type="entry name" value="TRAPPC10_1st"/>
    <property type="match status" value="1"/>
</dbReference>
<dbReference type="EMBL" id="MU825396">
    <property type="protein sequence ID" value="KAJ7394279.1"/>
    <property type="molecule type" value="Genomic_DNA"/>
</dbReference>
<accession>A0A9X0A7L2</accession>
<protein>
    <submittedName>
        <fullName evidence="2">Trafficking protein particle complex subunit 10</fullName>
    </submittedName>
</protein>
<comment type="caution">
    <text evidence="2">The sequence shown here is derived from an EMBL/GenBank/DDBJ whole genome shotgun (WGS) entry which is preliminary data.</text>
</comment>
<gene>
    <name evidence="2" type="primary">TRAPPC10_4</name>
    <name evidence="2" type="ORF">OS493_000081</name>
</gene>
<dbReference type="InterPro" id="IPR056913">
    <property type="entry name" value="TRAPPC10/Trs130_N"/>
</dbReference>
<evidence type="ECO:0000313" key="3">
    <source>
        <dbReference type="Proteomes" id="UP001163046"/>
    </source>
</evidence>
<dbReference type="GO" id="GO:0005829">
    <property type="term" value="C:cytosol"/>
    <property type="evidence" value="ECO:0007669"/>
    <property type="project" value="GOC"/>
</dbReference>
<dbReference type="GO" id="GO:1990071">
    <property type="term" value="C:TRAPPII protein complex"/>
    <property type="evidence" value="ECO:0007669"/>
    <property type="project" value="InterPro"/>
</dbReference>
<name>A0A9X0A7L2_9CNID</name>
<dbReference type="PANTHER" id="PTHR13251">
    <property type="entry name" value="EPILEPSY HOLOPROSENCEPHALY CANDIDATE 1/TMEM1"/>
    <property type="match status" value="1"/>
</dbReference>
<evidence type="ECO:0000313" key="2">
    <source>
        <dbReference type="EMBL" id="KAJ7394279.1"/>
    </source>
</evidence>
<organism evidence="2 3">
    <name type="scientific">Desmophyllum pertusum</name>
    <dbReference type="NCBI Taxonomy" id="174260"/>
    <lineage>
        <taxon>Eukaryota</taxon>
        <taxon>Metazoa</taxon>
        <taxon>Cnidaria</taxon>
        <taxon>Anthozoa</taxon>
        <taxon>Hexacorallia</taxon>
        <taxon>Scleractinia</taxon>
        <taxon>Caryophylliina</taxon>
        <taxon>Caryophylliidae</taxon>
        <taxon>Desmophyllum</taxon>
    </lineage>
</organism>
<keyword evidence="3" id="KW-1185">Reference proteome</keyword>
<reference evidence="2" key="1">
    <citation type="submission" date="2023-01" db="EMBL/GenBank/DDBJ databases">
        <title>Genome assembly of the deep-sea coral Lophelia pertusa.</title>
        <authorList>
            <person name="Herrera S."/>
            <person name="Cordes E."/>
        </authorList>
    </citation>
    <scope>NUCLEOTIDE SEQUENCE</scope>
    <source>
        <strain evidence="2">USNM1676648</strain>
        <tissue evidence="2">Polyp</tissue>
    </source>
</reference>